<dbReference type="RefSeq" id="WP_213004764.1">
    <property type="nucleotide sequence ID" value="NZ_BOQN01000007.1"/>
</dbReference>
<reference evidence="1 2" key="1">
    <citation type="submission" date="2021-03" db="EMBL/GenBank/DDBJ databases">
        <title>Whole genome shotgun sequence of Actinoplanes toevensis NBRC 105298.</title>
        <authorList>
            <person name="Komaki H."/>
            <person name="Tamura T."/>
        </authorList>
    </citation>
    <scope>NUCLEOTIDE SEQUENCE [LARGE SCALE GENOMIC DNA]</scope>
    <source>
        <strain evidence="1 2">NBRC 105298</strain>
    </source>
</reference>
<dbReference type="EMBL" id="BOQN01000007">
    <property type="protein sequence ID" value="GIM88779.1"/>
    <property type="molecule type" value="Genomic_DNA"/>
</dbReference>
<dbReference type="PROSITE" id="PS51257">
    <property type="entry name" value="PROKAR_LIPOPROTEIN"/>
    <property type="match status" value="1"/>
</dbReference>
<evidence type="ECO:0000313" key="2">
    <source>
        <dbReference type="Proteomes" id="UP000677082"/>
    </source>
</evidence>
<gene>
    <name evidence="1" type="ORF">Ato02nite_005720</name>
</gene>
<comment type="caution">
    <text evidence="1">The sequence shown here is derived from an EMBL/GenBank/DDBJ whole genome shotgun (WGS) entry which is preliminary data.</text>
</comment>
<name>A0A919T3P7_9ACTN</name>
<keyword evidence="2" id="KW-1185">Reference proteome</keyword>
<dbReference type="Proteomes" id="UP000677082">
    <property type="component" value="Unassembled WGS sequence"/>
</dbReference>
<evidence type="ECO:0000313" key="1">
    <source>
        <dbReference type="EMBL" id="GIM88779.1"/>
    </source>
</evidence>
<sequence length="125" mass="13748">MRSSDPNFGSYFGGACDYQADDVTCGWPESAHPAQIHNHEQIMAWKPQDVEAMIGKSIVVESAEDPAFWSDPHRWAGEWTLLGAGTVASVDTYNRPILETFKVVFAEGGWAGVILGQPIRIRVEA</sequence>
<protein>
    <submittedName>
        <fullName evidence="1">Uncharacterized protein</fullName>
    </submittedName>
</protein>
<organism evidence="1 2">
    <name type="scientific">Paractinoplanes toevensis</name>
    <dbReference type="NCBI Taxonomy" id="571911"/>
    <lineage>
        <taxon>Bacteria</taxon>
        <taxon>Bacillati</taxon>
        <taxon>Actinomycetota</taxon>
        <taxon>Actinomycetes</taxon>
        <taxon>Micromonosporales</taxon>
        <taxon>Micromonosporaceae</taxon>
        <taxon>Paractinoplanes</taxon>
    </lineage>
</organism>
<accession>A0A919T3P7</accession>
<dbReference type="AlphaFoldDB" id="A0A919T3P7"/>
<proteinExistence type="predicted"/>